<proteinExistence type="predicted"/>
<name>F4X5V5_ACREC</name>
<organism evidence="2">
    <name type="scientific">Acromyrmex echinatior</name>
    <name type="common">Panamanian leafcutter ant</name>
    <name type="synonym">Acromyrmex octospinosus echinatior</name>
    <dbReference type="NCBI Taxonomy" id="103372"/>
    <lineage>
        <taxon>Eukaryota</taxon>
        <taxon>Metazoa</taxon>
        <taxon>Ecdysozoa</taxon>
        <taxon>Arthropoda</taxon>
        <taxon>Hexapoda</taxon>
        <taxon>Insecta</taxon>
        <taxon>Pterygota</taxon>
        <taxon>Neoptera</taxon>
        <taxon>Endopterygota</taxon>
        <taxon>Hymenoptera</taxon>
        <taxon>Apocrita</taxon>
        <taxon>Aculeata</taxon>
        <taxon>Formicoidea</taxon>
        <taxon>Formicidae</taxon>
        <taxon>Myrmicinae</taxon>
        <taxon>Acromyrmex</taxon>
    </lineage>
</organism>
<dbReference type="EMBL" id="GL888742">
    <property type="protein sequence ID" value="EGI58195.1"/>
    <property type="molecule type" value="Genomic_DNA"/>
</dbReference>
<protein>
    <submittedName>
        <fullName evidence="1">Uncharacterized protein</fullName>
    </submittedName>
</protein>
<sequence>MLRLQEREGRRERESCKVLITTCRYGCNEISCSNETPAGCNVALKPSGGEPQDQRGSCGLLPAVEPFYRKLNSCCSTYDVHFLFLDFLVHLYDSHQRETCNIKNGLRSDSAIVLGGTLLAGIETTRTFVLNYSGAVGVVDTLIQRGATAEGEKWRTRQTVGSRAAAATAITWSLNERLRIADNVDKGCARRVSTIQYRNPPPTQETLGGEARLYVHYHVSSATQSAGRLFGLFAKYSMDVIQPYEISSRKLFGAFPRDFPHQPPPQPPRGFSAVAMNPLFLLTTTKGEPYGLPIGHGFTRDAKSDQKETLKYTSNYERINKSNS</sequence>
<evidence type="ECO:0000313" key="1">
    <source>
        <dbReference type="EMBL" id="EGI58195.1"/>
    </source>
</evidence>
<dbReference type="AlphaFoldDB" id="F4X5V5"/>
<evidence type="ECO:0000313" key="2">
    <source>
        <dbReference type="Proteomes" id="UP000007755"/>
    </source>
</evidence>
<dbReference type="Proteomes" id="UP000007755">
    <property type="component" value="Unassembled WGS sequence"/>
</dbReference>
<accession>F4X5V5</accession>
<reference evidence="1" key="1">
    <citation type="submission" date="2011-02" db="EMBL/GenBank/DDBJ databases">
        <title>The genome of the leaf-cutting ant Acromyrmex echinatior suggests key adaptations to social evolution and fungus farming.</title>
        <authorList>
            <person name="Nygaard S."/>
            <person name="Zhang G."/>
        </authorList>
    </citation>
    <scope>NUCLEOTIDE SEQUENCE</scope>
</reference>
<keyword evidence="2" id="KW-1185">Reference proteome</keyword>
<dbReference type="InParanoid" id="F4X5V5"/>
<gene>
    <name evidence="1" type="ORF">G5I_13746</name>
</gene>